<dbReference type="Gene3D" id="3.80.10.10">
    <property type="entry name" value="Ribonuclease Inhibitor"/>
    <property type="match status" value="1"/>
</dbReference>
<sequence length="534" mass="60707">MSSRCPDLRKFRTSNGPPHCLLIGEIFTRICQYAYEAANEDSNPDFCTLNALAQTCSAFCDPALDVLYHAQLSPVILLRFLPVDVVDDNGRTLNFRRPVCASDWARFDFYARRVKVMYFYSYGEKFAEKAQLLRRELSPSVYDSLACRRTSDPLCPNLQNIYWDVSDLVWSASLPLPTLFLHPGLRAIHMYHRLRPFGNPMLQLACSFISYVPQFACDIEEMHVNFDGPRGWSDFLHASLPSLRSLRILDIKGTSQSGAQKIIMEASRLPFLRSLSIATYDYTGVSAENVPPLQATVFTTLEVLELKYAMAPSLTSMFRSYQFPKLKSFSLTLVEDTIPASKDILHLIASYLPNHILQHLSVKVISPINAAMDVFPIRVFSPIDIQPIFSFRNLISLNIGCIEVKLSDSDIMRLAMAFPRLQQIRMRSDICLTSIIHFVRHCPDLEDLNIFPLATSYIPITADRLPGDGLFNEKIKTLNVLDTHLRDLPGVAAFLSDIFPNLTSVEPQLLQEMVEIFKAVRMQERRAEQGRRHL</sequence>
<accession>A0ABP1CQX4</accession>
<proteinExistence type="predicted"/>
<evidence type="ECO:0008006" key="3">
    <source>
        <dbReference type="Google" id="ProtNLM"/>
    </source>
</evidence>
<dbReference type="EMBL" id="OZ037953">
    <property type="protein sequence ID" value="CAL1698087.1"/>
    <property type="molecule type" value="Genomic_DNA"/>
</dbReference>
<gene>
    <name evidence="1" type="ORF">GFSPODELE1_LOCUS1993</name>
</gene>
<organism evidence="1 2">
    <name type="scientific">Somion occarium</name>
    <dbReference type="NCBI Taxonomy" id="3059160"/>
    <lineage>
        <taxon>Eukaryota</taxon>
        <taxon>Fungi</taxon>
        <taxon>Dikarya</taxon>
        <taxon>Basidiomycota</taxon>
        <taxon>Agaricomycotina</taxon>
        <taxon>Agaricomycetes</taxon>
        <taxon>Polyporales</taxon>
        <taxon>Cerrenaceae</taxon>
        <taxon>Somion</taxon>
    </lineage>
</organism>
<evidence type="ECO:0000313" key="1">
    <source>
        <dbReference type="EMBL" id="CAL1698087.1"/>
    </source>
</evidence>
<dbReference type="Proteomes" id="UP001497453">
    <property type="component" value="Chromosome 10"/>
</dbReference>
<dbReference type="SUPFAM" id="SSF52047">
    <property type="entry name" value="RNI-like"/>
    <property type="match status" value="1"/>
</dbReference>
<protein>
    <recommendedName>
        <fullName evidence="3">F-box domain-containing protein</fullName>
    </recommendedName>
</protein>
<keyword evidence="2" id="KW-1185">Reference proteome</keyword>
<reference evidence="2" key="1">
    <citation type="submission" date="2024-04" db="EMBL/GenBank/DDBJ databases">
        <authorList>
            <person name="Shaw F."/>
            <person name="Minotto A."/>
        </authorList>
    </citation>
    <scope>NUCLEOTIDE SEQUENCE [LARGE SCALE GENOMIC DNA]</scope>
</reference>
<dbReference type="InterPro" id="IPR032675">
    <property type="entry name" value="LRR_dom_sf"/>
</dbReference>
<name>A0ABP1CQX4_9APHY</name>
<evidence type="ECO:0000313" key="2">
    <source>
        <dbReference type="Proteomes" id="UP001497453"/>
    </source>
</evidence>